<dbReference type="GO" id="GO:0005737">
    <property type="term" value="C:cytoplasm"/>
    <property type="evidence" value="ECO:0007669"/>
    <property type="project" value="TreeGrafter"/>
</dbReference>
<dbReference type="Proteomes" id="UP001216638">
    <property type="component" value="Chromosome 4"/>
</dbReference>
<feature type="region of interest" description="Disordered" evidence="1">
    <location>
        <begin position="207"/>
        <end position="232"/>
    </location>
</feature>
<gene>
    <name evidence="3" type="ORF">MBRA1_003166</name>
</gene>
<dbReference type="PANTHER" id="PTHR28110">
    <property type="entry name" value="TRANSMEMBRANE PROTEIN"/>
    <property type="match status" value="1"/>
</dbReference>
<keyword evidence="4" id="KW-1185">Reference proteome</keyword>
<reference evidence="3" key="1">
    <citation type="submission" date="2023-03" db="EMBL/GenBank/DDBJ databases">
        <title>Mating type loci evolution in Malassezia.</title>
        <authorList>
            <person name="Coelho M.A."/>
        </authorList>
    </citation>
    <scope>NUCLEOTIDE SEQUENCE</scope>
    <source>
        <strain evidence="3">CBS 14135</strain>
    </source>
</reference>
<name>A0AAF0DZQ5_9BASI</name>
<keyword evidence="2" id="KW-1133">Transmembrane helix</keyword>
<dbReference type="InterPro" id="IPR055323">
    <property type="entry name" value="C57A10.07/YOR238W"/>
</dbReference>
<dbReference type="EMBL" id="CP119954">
    <property type="protein sequence ID" value="WFC96505.1"/>
    <property type="molecule type" value="Genomic_DNA"/>
</dbReference>
<evidence type="ECO:0000313" key="4">
    <source>
        <dbReference type="Proteomes" id="UP001216638"/>
    </source>
</evidence>
<feature type="transmembrane region" description="Helical" evidence="2">
    <location>
        <begin position="33"/>
        <end position="51"/>
    </location>
</feature>
<sequence>MSLPHLYSDLHGKLMDRGVWASLRARLAARSRVTNLGVVMLTVALVFSMILNMRHTTRIVKVPIQPSTGVECPERFGNVRTLLPVLPGHGKVKLTHLVIVAGHAVWKGNPALSVTDDNNWYLEDYQRGGSVQTFVKHIETGIGIAANDSSSLLVFSGGQTRDQAWLSEAESYFRLALQLSPTLPRWPQTALAATAPKSAFQPLFDDGAQSARPAASSGTAAPLMGQSTEDGGPNLAHLRMTTENFALDSFQNLMFSIARFREYTNTYPEKVTVVGYKFKEKRFRDLHARALRWPMHKPTSDGSSRFNYVGIDDANRVNPIERDNAYEQFRQDLYGCHHRLLEKRRRRNVARRLPPYASTANEISGLIDWCPADNSALQGLYPYSLPWDPRVNTGMGRGALLVMEQNGGYILQEEVLPDGKKIIT</sequence>
<dbReference type="AlphaFoldDB" id="A0AAF0DZQ5"/>
<organism evidence="3 4">
    <name type="scientific">Malassezia brasiliensis</name>
    <dbReference type="NCBI Taxonomy" id="1821822"/>
    <lineage>
        <taxon>Eukaryota</taxon>
        <taxon>Fungi</taxon>
        <taxon>Dikarya</taxon>
        <taxon>Basidiomycota</taxon>
        <taxon>Ustilaginomycotina</taxon>
        <taxon>Malasseziomycetes</taxon>
        <taxon>Malasseziales</taxon>
        <taxon>Malasseziaceae</taxon>
        <taxon>Malassezia</taxon>
    </lineage>
</organism>
<evidence type="ECO:0000313" key="3">
    <source>
        <dbReference type="EMBL" id="WFC96505.1"/>
    </source>
</evidence>
<keyword evidence="2" id="KW-0472">Membrane</keyword>
<protein>
    <submittedName>
        <fullName evidence="3">Uncharacterized protein</fullName>
    </submittedName>
</protein>
<accession>A0AAF0DZQ5</accession>
<keyword evidence="2" id="KW-0812">Transmembrane</keyword>
<evidence type="ECO:0000256" key="2">
    <source>
        <dbReference type="SAM" id="Phobius"/>
    </source>
</evidence>
<proteinExistence type="predicted"/>
<evidence type="ECO:0000256" key="1">
    <source>
        <dbReference type="SAM" id="MobiDB-lite"/>
    </source>
</evidence>
<dbReference type="PANTHER" id="PTHR28110:SF1">
    <property type="entry name" value="TRANSMEMBRANE PROTEIN"/>
    <property type="match status" value="1"/>
</dbReference>